<dbReference type="PIRSF" id="PIRSF037262">
    <property type="entry name" value="UCP037262"/>
    <property type="match status" value="1"/>
</dbReference>
<dbReference type="RefSeq" id="WP_009554471.1">
    <property type="nucleotide sequence ID" value="NZ_CALVCX010000040.1"/>
</dbReference>
<name>A0A7H9EKW1_9LACO</name>
<dbReference type="InterPro" id="IPR036806">
    <property type="entry name" value="YozE_SAM-like_sf"/>
</dbReference>
<feature type="domain" description="YozE SAM-like" evidence="2">
    <location>
        <begin position="5"/>
        <end position="70"/>
    </location>
</feature>
<accession>A0A7H9EKW1</accession>
<evidence type="ECO:0000259" key="2">
    <source>
        <dbReference type="Pfam" id="PF06855"/>
    </source>
</evidence>
<comment type="similarity">
    <text evidence="1">Belongs to the UPF0346 family.</text>
</comment>
<proteinExistence type="inferred from homology"/>
<dbReference type="HAMAP" id="MF_01538">
    <property type="entry name" value="UPF0346"/>
    <property type="match status" value="1"/>
</dbReference>
<protein>
    <recommendedName>
        <fullName evidence="1">UPF0346 protein GTO87_04425</fullName>
    </recommendedName>
</protein>
<dbReference type="Gene3D" id="1.10.150.260">
    <property type="entry name" value="YozE SAM-like"/>
    <property type="match status" value="1"/>
</dbReference>
<dbReference type="Pfam" id="PF06855">
    <property type="entry name" value="YozE_SAM_like"/>
    <property type="match status" value="1"/>
</dbReference>
<organism evidence="3 4">
    <name type="scientific">Ligilactobacillus saerimneri</name>
    <dbReference type="NCBI Taxonomy" id="228229"/>
    <lineage>
        <taxon>Bacteria</taxon>
        <taxon>Bacillati</taxon>
        <taxon>Bacillota</taxon>
        <taxon>Bacilli</taxon>
        <taxon>Lactobacillales</taxon>
        <taxon>Lactobacillaceae</taxon>
        <taxon>Ligilactobacillus</taxon>
    </lineage>
</organism>
<dbReference type="KEGG" id="lsw:GTO87_04425"/>
<sequence length="74" mass="8989">MYRQSFYQYLMTERNRDSHDEIAEFAEGAFYDQSFPKQSQDYEELSQYLELNAAYLPTMTIFDEAWDRYLAKMS</sequence>
<dbReference type="NCBIfam" id="NF010193">
    <property type="entry name" value="PRK13672.1"/>
    <property type="match status" value="1"/>
</dbReference>
<dbReference type="SUPFAM" id="SSF140652">
    <property type="entry name" value="YozE-like"/>
    <property type="match status" value="1"/>
</dbReference>
<dbReference type="GeneID" id="89599682"/>
<evidence type="ECO:0000256" key="1">
    <source>
        <dbReference type="HAMAP-Rule" id="MF_01538"/>
    </source>
</evidence>
<gene>
    <name evidence="3" type="ORF">GTO87_04425</name>
</gene>
<evidence type="ECO:0000313" key="4">
    <source>
        <dbReference type="Proteomes" id="UP000510886"/>
    </source>
</evidence>
<evidence type="ECO:0000313" key="3">
    <source>
        <dbReference type="EMBL" id="QLL77917.1"/>
    </source>
</evidence>
<dbReference type="InterPro" id="IPR010673">
    <property type="entry name" value="UPF0346"/>
</dbReference>
<dbReference type="Proteomes" id="UP000510886">
    <property type="component" value="Chromosome"/>
</dbReference>
<reference evidence="3 4" key="1">
    <citation type="submission" date="2020-01" db="EMBL/GenBank/DDBJ databases">
        <title>Complete and circular genome sequences of six lactobacillus isolates from horses.</title>
        <authorList>
            <person name="Hassan H.M."/>
        </authorList>
    </citation>
    <scope>NUCLEOTIDE SEQUENCE [LARGE SCALE GENOMIC DNA]</scope>
    <source>
        <strain evidence="3 4">1A</strain>
    </source>
</reference>
<dbReference type="AlphaFoldDB" id="A0A7H9EKW1"/>
<dbReference type="InterPro" id="IPR023089">
    <property type="entry name" value="YozE_SAM-like"/>
</dbReference>
<dbReference type="EMBL" id="CP047418">
    <property type="protein sequence ID" value="QLL77917.1"/>
    <property type="molecule type" value="Genomic_DNA"/>
</dbReference>